<feature type="transmembrane region" description="Helical" evidence="6">
    <location>
        <begin position="307"/>
        <end position="325"/>
    </location>
</feature>
<feature type="transmembrane region" description="Helical" evidence="6">
    <location>
        <begin position="86"/>
        <end position="104"/>
    </location>
</feature>
<feature type="transmembrane region" description="Helical" evidence="6">
    <location>
        <begin position="116"/>
        <end position="133"/>
    </location>
</feature>
<proteinExistence type="predicted"/>
<name>A0ABS0IPE2_9GAMM</name>
<feature type="transmembrane region" description="Helical" evidence="6">
    <location>
        <begin position="31"/>
        <end position="48"/>
    </location>
</feature>
<evidence type="ECO:0000259" key="7">
    <source>
        <dbReference type="Pfam" id="PF00361"/>
    </source>
</evidence>
<feature type="transmembrane region" description="Helical" evidence="6">
    <location>
        <begin position="490"/>
        <end position="512"/>
    </location>
</feature>
<dbReference type="NCBIfam" id="TIGR01974">
    <property type="entry name" value="NDH_I_L"/>
    <property type="match status" value="1"/>
</dbReference>
<feature type="transmembrane region" description="Helical" evidence="6">
    <location>
        <begin position="331"/>
        <end position="354"/>
    </location>
</feature>
<dbReference type="PRINTS" id="PR01434">
    <property type="entry name" value="NADHDHGNASE5"/>
</dbReference>
<evidence type="ECO:0000313" key="9">
    <source>
        <dbReference type="EMBL" id="MBG2877866.1"/>
    </source>
</evidence>
<protein>
    <submittedName>
        <fullName evidence="9">NADH-quinone oxidoreductase subunit L</fullName>
    </submittedName>
</protein>
<dbReference type="InterPro" id="IPR018393">
    <property type="entry name" value="NADHpl_OxRdtase_5_subgr"/>
</dbReference>
<dbReference type="PRINTS" id="PR01435">
    <property type="entry name" value="NPOXDRDTASE5"/>
</dbReference>
<evidence type="ECO:0000313" key="10">
    <source>
        <dbReference type="Proteomes" id="UP000614721"/>
    </source>
</evidence>
<dbReference type="Pfam" id="PF00361">
    <property type="entry name" value="Proton_antipo_M"/>
    <property type="match status" value="1"/>
</dbReference>
<dbReference type="PANTHER" id="PTHR42829">
    <property type="entry name" value="NADH-UBIQUINONE OXIDOREDUCTASE CHAIN 5"/>
    <property type="match status" value="1"/>
</dbReference>
<evidence type="ECO:0000256" key="4">
    <source>
        <dbReference type="ARBA" id="ARBA00023136"/>
    </source>
</evidence>
<feature type="domain" description="NADH:quinone oxidoreductase/Mrp antiporter transmembrane" evidence="7">
    <location>
        <begin position="133"/>
        <end position="425"/>
    </location>
</feature>
<gene>
    <name evidence="9" type="primary">nuoL</name>
    <name evidence="9" type="ORF">I4902_01090</name>
</gene>
<feature type="transmembrane region" description="Helical" evidence="6">
    <location>
        <begin position="414"/>
        <end position="437"/>
    </location>
</feature>
<dbReference type="Gene3D" id="1.20.5.2700">
    <property type="match status" value="1"/>
</dbReference>
<keyword evidence="2 5" id="KW-0812">Transmembrane</keyword>
<dbReference type="RefSeq" id="WP_196565847.1">
    <property type="nucleotide sequence ID" value="NZ_JADRYY010000001.1"/>
</dbReference>
<evidence type="ECO:0000259" key="8">
    <source>
        <dbReference type="Pfam" id="PF00662"/>
    </source>
</evidence>
<feature type="transmembrane region" description="Helical" evidence="6">
    <location>
        <begin position="457"/>
        <end position="478"/>
    </location>
</feature>
<organism evidence="9 10">
    <name type="scientific">Proteus alimentorum</name>
    <dbReference type="NCBI Taxonomy" id="1973495"/>
    <lineage>
        <taxon>Bacteria</taxon>
        <taxon>Pseudomonadati</taxon>
        <taxon>Pseudomonadota</taxon>
        <taxon>Gammaproteobacteria</taxon>
        <taxon>Enterobacterales</taxon>
        <taxon>Morganellaceae</taxon>
        <taxon>Proteus</taxon>
    </lineage>
</organism>
<evidence type="ECO:0000256" key="1">
    <source>
        <dbReference type="ARBA" id="ARBA00004127"/>
    </source>
</evidence>
<feature type="domain" description="NADH-Ubiquinone oxidoreductase (complex I) chain 5 N-terminal" evidence="8">
    <location>
        <begin position="67"/>
        <end position="117"/>
    </location>
</feature>
<feature type="transmembrane region" description="Helical" evidence="6">
    <location>
        <begin position="249"/>
        <end position="267"/>
    </location>
</feature>
<dbReference type="Proteomes" id="UP000614721">
    <property type="component" value="Unassembled WGS sequence"/>
</dbReference>
<accession>A0ABS0IPE2</accession>
<dbReference type="InterPro" id="IPR001750">
    <property type="entry name" value="ND/Mrp_TM"/>
</dbReference>
<feature type="transmembrane region" description="Helical" evidence="6">
    <location>
        <begin position="592"/>
        <end position="610"/>
    </location>
</feature>
<evidence type="ECO:0000256" key="3">
    <source>
        <dbReference type="ARBA" id="ARBA00022989"/>
    </source>
</evidence>
<dbReference type="EMBL" id="JADSJP010000001">
    <property type="protein sequence ID" value="MBG2877866.1"/>
    <property type="molecule type" value="Genomic_DNA"/>
</dbReference>
<sequence>MNILYLTILLPLLGFLLLAFSRGRWSENVSAWIGTGSVGLSALVAFWAGMDFFANGQETYVLTLWNWMSAGNFNIPFTLVLDGLSLTMLGVITGVGFLIHMYASWYMRGEEGYSRFFAYTNLFIASMVVLVLADNMMLMYMGWEGVGLCSYLLIGFYYSNPANGAAAMKAFIVTRIGDVFLAIGMFILFDQLGTLSFREMAVLAPEQLAVGSSVINWAMLMVLGGAVGKSAQLPLQTWLADAMAGPTPVSALIHAATMVTAGVYLVARSNALFLMAPEVLELVGIIGAVTLVLAGFAALVQTDIKRILAYSTMSQIGYMFLALGAQAWDAAIFHLMTHAFFKALLFLSAGSVIVACHHEQNIFKMGGLRKKIPFVYACFLVGGGALAALPLLTAGFFSKDEILWGAYSNGHFNLMLAGLVGALFTSLYTFRLIFIVFHGETKTEAHQVKGFTHTFPLAVLALLSTFIGALITQPLGAVFPEGNASHEGKYVLEILSGVVAIVGVAIAAWLYLKQRQCVSKVANTRTGRFFSTWWFHAWGFDALYEVLFVKPYKGAAWLIQNDPVNQFFNLFGCLLKGTNKGLSFSENGLARWYAASLGLGAVLVIALLLLV</sequence>
<keyword evidence="10" id="KW-1185">Reference proteome</keyword>
<dbReference type="NCBIfam" id="NF005141">
    <property type="entry name" value="PRK06590.1"/>
    <property type="match status" value="1"/>
</dbReference>
<feature type="transmembrane region" description="Helical" evidence="6">
    <location>
        <begin position="139"/>
        <end position="158"/>
    </location>
</feature>
<comment type="caution">
    <text evidence="9">The sequence shown here is derived from an EMBL/GenBank/DDBJ whole genome shotgun (WGS) entry which is preliminary data.</text>
</comment>
<feature type="transmembrane region" description="Helical" evidence="6">
    <location>
        <begin position="170"/>
        <end position="189"/>
    </location>
</feature>
<reference evidence="9 10" key="1">
    <citation type="submission" date="2020-11" db="EMBL/GenBank/DDBJ databases">
        <title>Enhanced detection system for hospital associated transmission using whole genome sequencing surveillance.</title>
        <authorList>
            <person name="Harrison L.H."/>
            <person name="Van Tyne D."/>
            <person name="Marsh J.W."/>
            <person name="Griffith M.P."/>
            <person name="Snyder D.J."/>
            <person name="Cooper V.S."/>
            <person name="Mustapha M."/>
        </authorList>
    </citation>
    <scope>NUCLEOTIDE SEQUENCE [LARGE SCALE GENOMIC DNA]</scope>
    <source>
        <strain evidence="9 10">PR00075</strain>
    </source>
</reference>
<dbReference type="InterPro" id="IPR003945">
    <property type="entry name" value="NU5C-like"/>
</dbReference>
<dbReference type="PANTHER" id="PTHR42829:SF2">
    <property type="entry name" value="NADH-UBIQUINONE OXIDOREDUCTASE CHAIN 5"/>
    <property type="match status" value="1"/>
</dbReference>
<feature type="transmembrane region" description="Helical" evidence="6">
    <location>
        <begin position="279"/>
        <end position="300"/>
    </location>
</feature>
<feature type="transmembrane region" description="Helical" evidence="6">
    <location>
        <begin position="374"/>
        <end position="394"/>
    </location>
</feature>
<evidence type="ECO:0000256" key="6">
    <source>
        <dbReference type="SAM" id="Phobius"/>
    </source>
</evidence>
<keyword evidence="3 6" id="KW-1133">Transmembrane helix</keyword>
<evidence type="ECO:0000256" key="2">
    <source>
        <dbReference type="ARBA" id="ARBA00022692"/>
    </source>
</evidence>
<feature type="transmembrane region" description="Helical" evidence="6">
    <location>
        <begin position="533"/>
        <end position="552"/>
    </location>
</feature>
<feature type="transmembrane region" description="Helical" evidence="6">
    <location>
        <begin position="209"/>
        <end position="228"/>
    </location>
</feature>
<evidence type="ECO:0000256" key="5">
    <source>
        <dbReference type="RuleBase" id="RU000320"/>
    </source>
</evidence>
<dbReference type="InterPro" id="IPR001516">
    <property type="entry name" value="Proton_antipo_N"/>
</dbReference>
<comment type="subcellular location">
    <subcellularLocation>
        <location evidence="1">Endomembrane system</location>
        <topology evidence="1">Multi-pass membrane protein</topology>
    </subcellularLocation>
    <subcellularLocation>
        <location evidence="5">Membrane</location>
        <topology evidence="5">Multi-pass membrane protein</topology>
    </subcellularLocation>
</comment>
<dbReference type="Pfam" id="PF00662">
    <property type="entry name" value="Proton_antipo_N"/>
    <property type="match status" value="1"/>
</dbReference>
<keyword evidence="4 6" id="KW-0472">Membrane</keyword>